<sequence length="406" mass="43478">MAADTLPVLSDAARALAARCEHKVNEIARTMTTRAFTDLPGYAELPADVKEGELAATARHGLRLFLRRVVHGTPAERPERGDFDRFRERAAQRAEEGLPLHLVLRSHLRGTAVLWRALREVARPGEEAALAELADVLIGIQEGIVGAVSETYLDEQSTLAAERREERRALVRALLDGSLPPERLSAGRLGLADGALVLALHFPPEDAAGRPSAAAHRRPRRAQAALDRAFGAEVPALLDDTGGHAVVPGHRVPPGGDDGLLASLRRACSPDVRLAVVTAAAPGDIPGAARTASEVLRVARAGGLPPGLHRLDDVLLEYHLSRRDESSERIAALLDPIADRQDLVETLRTYLGSRQERRSTARQLGLHPNTVDNRLARICELTGLDLAAPHGTALALAALLLRDGAG</sequence>
<organism evidence="3 4">
    <name type="scientific">Actinacidiphila glaucinigra</name>
    <dbReference type="NCBI Taxonomy" id="235986"/>
    <lineage>
        <taxon>Bacteria</taxon>
        <taxon>Bacillati</taxon>
        <taxon>Actinomycetota</taxon>
        <taxon>Actinomycetes</taxon>
        <taxon>Kitasatosporales</taxon>
        <taxon>Streptomycetaceae</taxon>
        <taxon>Actinacidiphila</taxon>
    </lineage>
</organism>
<name>A0A239N3U8_9ACTN</name>
<dbReference type="PANTHER" id="PTHR33744:SF1">
    <property type="entry name" value="DNA-BINDING TRANSCRIPTIONAL ACTIVATOR ADER"/>
    <property type="match status" value="1"/>
</dbReference>
<dbReference type="Gene3D" id="1.10.10.2840">
    <property type="entry name" value="PucR C-terminal helix-turn-helix domain"/>
    <property type="match status" value="1"/>
</dbReference>
<dbReference type="RefSeq" id="WP_089228341.1">
    <property type="nucleotide sequence ID" value="NZ_FZOF01000031.1"/>
</dbReference>
<dbReference type="AlphaFoldDB" id="A0A239N3U8"/>
<dbReference type="Pfam" id="PF13556">
    <property type="entry name" value="HTH_30"/>
    <property type="match status" value="1"/>
</dbReference>
<evidence type="ECO:0000313" key="4">
    <source>
        <dbReference type="Proteomes" id="UP000198280"/>
    </source>
</evidence>
<feature type="domain" description="PucR C-terminal helix-turn-helix" evidence="1">
    <location>
        <begin position="343"/>
        <end position="400"/>
    </location>
</feature>
<dbReference type="Pfam" id="PF14361">
    <property type="entry name" value="RsbRD_N"/>
    <property type="match status" value="1"/>
</dbReference>
<evidence type="ECO:0000259" key="2">
    <source>
        <dbReference type="Pfam" id="PF14361"/>
    </source>
</evidence>
<dbReference type="PANTHER" id="PTHR33744">
    <property type="entry name" value="CARBOHYDRATE DIACID REGULATOR"/>
    <property type="match status" value="1"/>
</dbReference>
<dbReference type="InterPro" id="IPR025751">
    <property type="entry name" value="RsbRD_N_dom"/>
</dbReference>
<gene>
    <name evidence="3" type="ORF">SAMN05216252_13122</name>
</gene>
<dbReference type="InterPro" id="IPR051448">
    <property type="entry name" value="CdaR-like_regulators"/>
</dbReference>
<reference evidence="3 4" key="1">
    <citation type="submission" date="2017-06" db="EMBL/GenBank/DDBJ databases">
        <authorList>
            <person name="Kim H.J."/>
            <person name="Triplett B.A."/>
        </authorList>
    </citation>
    <scope>NUCLEOTIDE SEQUENCE [LARGE SCALE GENOMIC DNA]</scope>
    <source>
        <strain evidence="3 4">CGMCC 4.1858</strain>
    </source>
</reference>
<dbReference type="InterPro" id="IPR025736">
    <property type="entry name" value="PucR_C-HTH_dom"/>
</dbReference>
<evidence type="ECO:0000313" key="3">
    <source>
        <dbReference type="EMBL" id="SNT49631.1"/>
    </source>
</evidence>
<keyword evidence="4" id="KW-1185">Reference proteome</keyword>
<protein>
    <submittedName>
        <fullName evidence="3">PucR C-terminal helix-turn-helix domain-containing protein</fullName>
    </submittedName>
</protein>
<evidence type="ECO:0000259" key="1">
    <source>
        <dbReference type="Pfam" id="PF13556"/>
    </source>
</evidence>
<proteinExistence type="predicted"/>
<accession>A0A239N3U8</accession>
<dbReference type="InterPro" id="IPR042070">
    <property type="entry name" value="PucR_C-HTH_sf"/>
</dbReference>
<dbReference type="Proteomes" id="UP000198280">
    <property type="component" value="Unassembled WGS sequence"/>
</dbReference>
<dbReference type="OrthoDB" id="4571023at2"/>
<feature type="domain" description="RsbT co-antagonist protein RsbRD N-terminal" evidence="2">
    <location>
        <begin position="26"/>
        <end position="167"/>
    </location>
</feature>
<dbReference type="EMBL" id="FZOF01000031">
    <property type="protein sequence ID" value="SNT49631.1"/>
    <property type="molecule type" value="Genomic_DNA"/>
</dbReference>